<gene>
    <name evidence="1" type="ORF">EB796_012403</name>
</gene>
<accession>A0A7J7JUC8</accession>
<reference evidence="1" key="1">
    <citation type="submission" date="2020-06" db="EMBL/GenBank/DDBJ databases">
        <title>Draft genome of Bugula neritina, a colonial animal packing powerful symbionts and potential medicines.</title>
        <authorList>
            <person name="Rayko M."/>
        </authorList>
    </citation>
    <scope>NUCLEOTIDE SEQUENCE [LARGE SCALE GENOMIC DNA]</scope>
    <source>
        <strain evidence="1">Kwan_BN1</strain>
    </source>
</reference>
<evidence type="ECO:0000313" key="1">
    <source>
        <dbReference type="EMBL" id="KAF6029284.1"/>
    </source>
</evidence>
<protein>
    <submittedName>
        <fullName evidence="1">Uncharacterized protein</fullName>
    </submittedName>
</protein>
<evidence type="ECO:0000313" key="2">
    <source>
        <dbReference type="Proteomes" id="UP000593567"/>
    </source>
</evidence>
<dbReference type="AlphaFoldDB" id="A0A7J7JUC8"/>
<sequence>MSSCLTHAPMHPCTHAHTHILYYIYLLPQSLLCLSTNTVTTQRIENDNQVVIAFIVEDNSACILPYFLGTLDRLTYPKEKITLW</sequence>
<keyword evidence="2" id="KW-1185">Reference proteome</keyword>
<dbReference type="OrthoDB" id="47375at2759"/>
<name>A0A7J7JUC8_BUGNE</name>
<comment type="caution">
    <text evidence="1">The sequence shown here is derived from an EMBL/GenBank/DDBJ whole genome shotgun (WGS) entry which is preliminary data.</text>
</comment>
<organism evidence="1 2">
    <name type="scientific">Bugula neritina</name>
    <name type="common">Brown bryozoan</name>
    <name type="synonym">Sertularia neritina</name>
    <dbReference type="NCBI Taxonomy" id="10212"/>
    <lineage>
        <taxon>Eukaryota</taxon>
        <taxon>Metazoa</taxon>
        <taxon>Spiralia</taxon>
        <taxon>Lophotrochozoa</taxon>
        <taxon>Bryozoa</taxon>
        <taxon>Gymnolaemata</taxon>
        <taxon>Cheilostomatida</taxon>
        <taxon>Flustrina</taxon>
        <taxon>Buguloidea</taxon>
        <taxon>Bugulidae</taxon>
        <taxon>Bugula</taxon>
    </lineage>
</organism>
<dbReference type="EMBL" id="VXIV02001835">
    <property type="protein sequence ID" value="KAF6029284.1"/>
    <property type="molecule type" value="Genomic_DNA"/>
</dbReference>
<proteinExistence type="predicted"/>
<dbReference type="Proteomes" id="UP000593567">
    <property type="component" value="Unassembled WGS sequence"/>
</dbReference>